<name>A0AAW7DS57_9GAMM</name>
<dbReference type="Proteomes" id="UP001173465">
    <property type="component" value="Unassembled WGS sequence"/>
</dbReference>
<gene>
    <name evidence="2" type="ORF">HX099_05200</name>
</gene>
<protein>
    <recommendedName>
        <fullName evidence="1">Globin-sensor domain-containing protein</fullName>
    </recommendedName>
</protein>
<dbReference type="AlphaFoldDB" id="A0AAW7DS57"/>
<dbReference type="GO" id="GO:0019825">
    <property type="term" value="F:oxygen binding"/>
    <property type="evidence" value="ECO:0007669"/>
    <property type="project" value="InterPro"/>
</dbReference>
<dbReference type="InterPro" id="IPR044398">
    <property type="entry name" value="Globin-sensor_dom"/>
</dbReference>
<dbReference type="EMBL" id="JACANB010000002">
    <property type="protein sequence ID" value="MDM1696063.1"/>
    <property type="molecule type" value="Genomic_DNA"/>
</dbReference>
<proteinExistence type="predicted"/>
<reference evidence="2" key="1">
    <citation type="submission" date="2020-06" db="EMBL/GenBank/DDBJ databases">
        <authorList>
            <person name="Dong N."/>
        </authorList>
    </citation>
    <scope>NUCLEOTIDE SEQUENCE</scope>
    <source>
        <strain evidence="2">DF46-2-2</strain>
    </source>
</reference>
<dbReference type="Gene3D" id="1.10.490.10">
    <property type="entry name" value="Globins"/>
    <property type="match status" value="1"/>
</dbReference>
<dbReference type="InterPro" id="IPR012292">
    <property type="entry name" value="Globin/Proto"/>
</dbReference>
<dbReference type="Pfam" id="PF11563">
    <property type="entry name" value="Protoglobin"/>
    <property type="match status" value="1"/>
</dbReference>
<organism evidence="2 3">
    <name type="scientific">Thiopseudomonas alkaliphila</name>
    <dbReference type="NCBI Taxonomy" id="1697053"/>
    <lineage>
        <taxon>Bacteria</taxon>
        <taxon>Pseudomonadati</taxon>
        <taxon>Pseudomonadota</taxon>
        <taxon>Gammaproteobacteria</taxon>
        <taxon>Pseudomonadales</taxon>
        <taxon>Pseudomonadaceae</taxon>
        <taxon>Thiopseudomonas</taxon>
    </lineage>
</organism>
<dbReference type="RefSeq" id="WP_286593454.1">
    <property type="nucleotide sequence ID" value="NZ_JACANB010000002.1"/>
</dbReference>
<evidence type="ECO:0000259" key="1">
    <source>
        <dbReference type="Pfam" id="PF11563"/>
    </source>
</evidence>
<dbReference type="GO" id="GO:0020037">
    <property type="term" value="F:heme binding"/>
    <property type="evidence" value="ECO:0007669"/>
    <property type="project" value="InterPro"/>
</dbReference>
<evidence type="ECO:0000313" key="2">
    <source>
        <dbReference type="EMBL" id="MDM1696063.1"/>
    </source>
</evidence>
<sequence>MIDKRLVNLTDEYETQLAKLTAVVMPNVDQIVERVYSALSYVASMHMLDNHAQQQLIGSYKLLVGMLFQGMSNSIDHEMNGLGQQYARQGIPVEFITSVMALVHQELLDIITQSEVLTPFDKIQSNQAITAVIGYCQMHIQQAYSQASLHNELARFLKVTGISRRLFDNLAVEKLA</sequence>
<feature type="domain" description="Globin-sensor" evidence="1">
    <location>
        <begin position="4"/>
        <end position="146"/>
    </location>
</feature>
<comment type="caution">
    <text evidence="2">The sequence shown here is derived from an EMBL/GenBank/DDBJ whole genome shotgun (WGS) entry which is preliminary data.</text>
</comment>
<accession>A0AAW7DS57</accession>
<evidence type="ECO:0000313" key="3">
    <source>
        <dbReference type="Proteomes" id="UP001173465"/>
    </source>
</evidence>
<reference evidence="2" key="2">
    <citation type="journal article" date="2022" name="Sci. Total Environ.">
        <title>Prevalence, transmission, and molecular epidemiology of tet(X)-positive bacteria among humans, animals, and environmental niches in China: An epidemiological, and genomic-based study.</title>
        <authorList>
            <person name="Dong N."/>
            <person name="Zeng Y."/>
            <person name="Cai C."/>
            <person name="Sun C."/>
            <person name="Lu J."/>
            <person name="Liu C."/>
            <person name="Zhou H."/>
            <person name="Sun Q."/>
            <person name="Shu L."/>
            <person name="Wang H."/>
            <person name="Wang Y."/>
            <person name="Wang S."/>
            <person name="Wu C."/>
            <person name="Chan E.W."/>
            <person name="Chen G."/>
            <person name="Shen Z."/>
            <person name="Chen S."/>
            <person name="Zhang R."/>
        </authorList>
    </citation>
    <scope>NUCLEOTIDE SEQUENCE</scope>
    <source>
        <strain evidence="2">DF46-2-2</strain>
    </source>
</reference>